<keyword evidence="1" id="KW-1133">Transmembrane helix</keyword>
<feature type="transmembrane region" description="Helical" evidence="1">
    <location>
        <begin position="106"/>
        <end position="132"/>
    </location>
</feature>
<evidence type="ECO:0000313" key="3">
    <source>
        <dbReference type="Proteomes" id="UP000708298"/>
    </source>
</evidence>
<keyword evidence="3" id="KW-1185">Reference proteome</keyword>
<feature type="transmembrane region" description="Helical" evidence="1">
    <location>
        <begin position="248"/>
        <end position="272"/>
    </location>
</feature>
<evidence type="ECO:0000256" key="1">
    <source>
        <dbReference type="SAM" id="Phobius"/>
    </source>
</evidence>
<feature type="transmembrane region" description="Helical" evidence="1">
    <location>
        <begin position="20"/>
        <end position="48"/>
    </location>
</feature>
<dbReference type="EMBL" id="JAESVB010000004">
    <property type="protein sequence ID" value="MCB8875667.1"/>
    <property type="molecule type" value="Genomic_DNA"/>
</dbReference>
<proteinExistence type="predicted"/>
<feature type="transmembrane region" description="Helical" evidence="1">
    <location>
        <begin position="60"/>
        <end position="86"/>
    </location>
</feature>
<protein>
    <recommendedName>
        <fullName evidence="4">Transmembrane protein</fullName>
    </recommendedName>
</protein>
<dbReference type="Proteomes" id="UP000708298">
    <property type="component" value="Unassembled WGS sequence"/>
</dbReference>
<keyword evidence="1" id="KW-0812">Transmembrane</keyword>
<comment type="caution">
    <text evidence="2">The sequence shown here is derived from an EMBL/GenBank/DDBJ whole genome shotgun (WGS) entry which is preliminary data.</text>
</comment>
<gene>
    <name evidence="2" type="ORF">ASILVAE211_10775</name>
</gene>
<evidence type="ECO:0008006" key="4">
    <source>
        <dbReference type="Google" id="ProtNLM"/>
    </source>
</evidence>
<reference evidence="2" key="1">
    <citation type="journal article" date="2021" name="Microorganisms">
        <title>Acidisoma silvae sp. nov. and Acidisomacellulosilytica sp. nov., Two Acidophilic Bacteria Isolated from Decaying Wood, Hydrolyzing Cellulose and Producing Poly-3-hydroxybutyrate.</title>
        <authorList>
            <person name="Mieszkin S."/>
            <person name="Pouder E."/>
            <person name="Uroz S."/>
            <person name="Simon-Colin C."/>
            <person name="Alain K."/>
        </authorList>
    </citation>
    <scope>NUCLEOTIDE SEQUENCE</scope>
    <source>
        <strain evidence="2">HW T2.11</strain>
    </source>
</reference>
<name>A0A963YSF4_9PROT</name>
<evidence type="ECO:0000313" key="2">
    <source>
        <dbReference type="EMBL" id="MCB8875667.1"/>
    </source>
</evidence>
<dbReference type="RefSeq" id="WP_227321329.1">
    <property type="nucleotide sequence ID" value="NZ_JAESVB010000004.1"/>
</dbReference>
<keyword evidence="1" id="KW-0472">Membrane</keyword>
<accession>A0A963YSF4</accession>
<sequence>MAIIGETVPGVVTARPGVTWAAIFAGAVVATAVTVMLTALGSGIGFAWVSPNTATNPSPIAFTVTAAIWLIIVQWVASFFGGYLAGRLRPATGQGLHHDEVMFRDTAAGFVAWAVTALLVLALLTTGLGSVLGSVGKAASALVESSATSSASSPMAPSSYMLDKMFRPSRNSAQTSSPAAKAEAGRILATEVVGPLDPQDHDYLVQLVEAQTGLAPADATGRVDQAVADENQMIAKAKQAANVARKAAAYFALYTFFSMLVGAFIACVAGAIGGRQRDTY</sequence>
<reference evidence="2" key="2">
    <citation type="submission" date="2021-01" db="EMBL/GenBank/DDBJ databases">
        <authorList>
            <person name="Mieszkin S."/>
            <person name="Pouder E."/>
            <person name="Alain K."/>
        </authorList>
    </citation>
    <scope>NUCLEOTIDE SEQUENCE</scope>
    <source>
        <strain evidence="2">HW T2.11</strain>
    </source>
</reference>
<dbReference type="AlphaFoldDB" id="A0A963YSF4"/>
<organism evidence="2 3">
    <name type="scientific">Acidisoma silvae</name>
    <dbReference type="NCBI Taxonomy" id="2802396"/>
    <lineage>
        <taxon>Bacteria</taxon>
        <taxon>Pseudomonadati</taxon>
        <taxon>Pseudomonadota</taxon>
        <taxon>Alphaproteobacteria</taxon>
        <taxon>Acetobacterales</taxon>
        <taxon>Acidocellaceae</taxon>
        <taxon>Acidisoma</taxon>
    </lineage>
</organism>